<dbReference type="CDD" id="cd15845">
    <property type="entry name" value="SNARE_syntaxin16"/>
    <property type="match status" value="1"/>
</dbReference>
<keyword evidence="7" id="KW-0333">Golgi apparatus</keyword>
<reference evidence="12 13" key="1">
    <citation type="submission" date="2018-12" db="EMBL/GenBank/DDBJ databases">
        <authorList>
            <person name="Tiukova I."/>
            <person name="Dainat J."/>
        </authorList>
    </citation>
    <scope>NUCLEOTIDE SEQUENCE [LARGE SCALE GENOMIC DNA]</scope>
</reference>
<evidence type="ECO:0000256" key="10">
    <source>
        <dbReference type="SAM" id="Phobius"/>
    </source>
</evidence>
<comment type="subcellular location">
    <subcellularLocation>
        <location evidence="1">Golgi apparatus membrane</location>
        <topology evidence="1">Single-pass type IV membrane protein</topology>
    </subcellularLocation>
</comment>
<evidence type="ECO:0000259" key="11">
    <source>
        <dbReference type="PROSITE" id="PS50192"/>
    </source>
</evidence>
<name>A0A448YMG3_BRENA</name>
<dbReference type="InterPro" id="IPR010989">
    <property type="entry name" value="SNARE"/>
</dbReference>
<keyword evidence="6 10" id="KW-1133">Transmembrane helix</keyword>
<dbReference type="OrthoDB" id="10251371at2759"/>
<dbReference type="InterPro" id="IPR006012">
    <property type="entry name" value="Syntaxin/epimorphin_CS"/>
</dbReference>
<proteinExistence type="inferred from homology"/>
<evidence type="ECO:0000256" key="1">
    <source>
        <dbReference type="ARBA" id="ARBA00004409"/>
    </source>
</evidence>
<dbReference type="PANTHER" id="PTHR19957:SF83">
    <property type="entry name" value="SYNTAXIN-16"/>
    <property type="match status" value="1"/>
</dbReference>
<keyword evidence="3" id="KW-0813">Transport</keyword>
<sequence>MFRDRTNLYIAYRRTFPHPLTDRFDRASEEEQGLIHNEESGETYRPYKDSDTPLFDVEMAQLPPSMVKLEEDSEAMLNGVGNDITELGKLYRKNMLPGFTDTSEDEAKINEMSMKITHKFQFMYTEIRKLNDEKLRFKTKSETLLVENLKKKLALRTQELSTSFRRLQNNYIRYLREDEFDEVDKLDKSDGKIESSEDSTIESYSREALKSSSKQLRQVQQQDTLNDTYLEQREREIYKIAQGVVEISTIFKELETMVIDQGTVLDRIDYNLSKTVEDVKKADKQMTKAEGYQKATTKCKVVFFLVLLILLLLMVLMIKPMGGGGGSKQKNQTTDESSL</sequence>
<dbReference type="SUPFAM" id="SSF47661">
    <property type="entry name" value="t-snare proteins"/>
    <property type="match status" value="1"/>
</dbReference>
<dbReference type="InterPro" id="IPR045242">
    <property type="entry name" value="Syntaxin"/>
</dbReference>
<accession>A0A448YMG3</accession>
<evidence type="ECO:0000256" key="2">
    <source>
        <dbReference type="ARBA" id="ARBA00009063"/>
    </source>
</evidence>
<dbReference type="PANTHER" id="PTHR19957">
    <property type="entry name" value="SYNTAXIN"/>
    <property type="match status" value="1"/>
</dbReference>
<dbReference type="GO" id="GO:0006906">
    <property type="term" value="P:vesicle fusion"/>
    <property type="evidence" value="ECO:0007669"/>
    <property type="project" value="TreeGrafter"/>
</dbReference>
<dbReference type="SMART" id="SM00397">
    <property type="entry name" value="t_SNARE"/>
    <property type="match status" value="1"/>
</dbReference>
<keyword evidence="4 10" id="KW-0812">Transmembrane</keyword>
<dbReference type="PROSITE" id="PS50192">
    <property type="entry name" value="T_SNARE"/>
    <property type="match status" value="1"/>
</dbReference>
<comment type="similarity">
    <text evidence="2">Belongs to the syntaxin family.</text>
</comment>
<protein>
    <submittedName>
        <fullName evidence="12">DEKNAAC103160</fullName>
    </submittedName>
</protein>
<dbReference type="STRING" id="13370.A0A448YMG3"/>
<dbReference type="InParanoid" id="A0A448YMG3"/>
<organism evidence="12 13">
    <name type="scientific">Brettanomyces naardenensis</name>
    <name type="common">Yeast</name>
    <dbReference type="NCBI Taxonomy" id="13370"/>
    <lineage>
        <taxon>Eukaryota</taxon>
        <taxon>Fungi</taxon>
        <taxon>Dikarya</taxon>
        <taxon>Ascomycota</taxon>
        <taxon>Saccharomycotina</taxon>
        <taxon>Pichiomycetes</taxon>
        <taxon>Pichiales</taxon>
        <taxon>Pichiaceae</taxon>
        <taxon>Brettanomyces</taxon>
    </lineage>
</organism>
<dbReference type="Pfam" id="PF05739">
    <property type="entry name" value="SNARE"/>
    <property type="match status" value="1"/>
</dbReference>
<evidence type="ECO:0000256" key="3">
    <source>
        <dbReference type="ARBA" id="ARBA00022448"/>
    </source>
</evidence>
<dbReference type="GO" id="GO:0048278">
    <property type="term" value="P:vesicle docking"/>
    <property type="evidence" value="ECO:0007669"/>
    <property type="project" value="TreeGrafter"/>
</dbReference>
<evidence type="ECO:0000313" key="12">
    <source>
        <dbReference type="EMBL" id="VEU22139.1"/>
    </source>
</evidence>
<dbReference type="InterPro" id="IPR000727">
    <property type="entry name" value="T_SNARE_dom"/>
</dbReference>
<evidence type="ECO:0000256" key="5">
    <source>
        <dbReference type="ARBA" id="ARBA00022927"/>
    </source>
</evidence>
<dbReference type="GO" id="GO:0000149">
    <property type="term" value="F:SNARE binding"/>
    <property type="evidence" value="ECO:0007669"/>
    <property type="project" value="TreeGrafter"/>
</dbReference>
<feature type="transmembrane region" description="Helical" evidence="10">
    <location>
        <begin position="301"/>
        <end position="318"/>
    </location>
</feature>
<evidence type="ECO:0000256" key="6">
    <source>
        <dbReference type="ARBA" id="ARBA00022989"/>
    </source>
</evidence>
<dbReference type="FunCoup" id="A0A448YMG3">
    <property type="interactions" value="744"/>
</dbReference>
<keyword evidence="8" id="KW-0175">Coiled coil</keyword>
<evidence type="ECO:0000256" key="9">
    <source>
        <dbReference type="ARBA" id="ARBA00023136"/>
    </source>
</evidence>
<keyword evidence="9 10" id="KW-0472">Membrane</keyword>
<gene>
    <name evidence="12" type="ORF">BRENAR_LOCUS2871</name>
</gene>
<dbReference type="EMBL" id="CAACVR010000018">
    <property type="protein sequence ID" value="VEU22139.1"/>
    <property type="molecule type" value="Genomic_DNA"/>
</dbReference>
<dbReference type="GO" id="GO:0031201">
    <property type="term" value="C:SNARE complex"/>
    <property type="evidence" value="ECO:0007669"/>
    <property type="project" value="TreeGrafter"/>
</dbReference>
<evidence type="ECO:0000256" key="7">
    <source>
        <dbReference type="ARBA" id="ARBA00023034"/>
    </source>
</evidence>
<dbReference type="Proteomes" id="UP000290900">
    <property type="component" value="Unassembled WGS sequence"/>
</dbReference>
<keyword evidence="5" id="KW-0653">Protein transport</keyword>
<dbReference type="Gene3D" id="1.20.58.70">
    <property type="match status" value="1"/>
</dbReference>
<keyword evidence="13" id="KW-1185">Reference proteome</keyword>
<dbReference type="PROSITE" id="PS00914">
    <property type="entry name" value="SYNTAXIN"/>
    <property type="match status" value="1"/>
</dbReference>
<evidence type="ECO:0000256" key="4">
    <source>
        <dbReference type="ARBA" id="ARBA00022692"/>
    </source>
</evidence>
<dbReference type="GO" id="GO:0005484">
    <property type="term" value="F:SNAP receptor activity"/>
    <property type="evidence" value="ECO:0007669"/>
    <property type="project" value="InterPro"/>
</dbReference>
<evidence type="ECO:0000256" key="8">
    <source>
        <dbReference type="ARBA" id="ARBA00023054"/>
    </source>
</evidence>
<feature type="domain" description="T-SNARE coiled-coil homology" evidence="11">
    <location>
        <begin position="227"/>
        <end position="289"/>
    </location>
</feature>
<dbReference type="GO" id="GO:0006886">
    <property type="term" value="P:intracellular protein transport"/>
    <property type="evidence" value="ECO:0007669"/>
    <property type="project" value="InterPro"/>
</dbReference>
<dbReference type="AlphaFoldDB" id="A0A448YMG3"/>
<dbReference type="GO" id="GO:0000139">
    <property type="term" value="C:Golgi membrane"/>
    <property type="evidence" value="ECO:0007669"/>
    <property type="project" value="UniProtKB-SubCell"/>
</dbReference>
<evidence type="ECO:0000313" key="13">
    <source>
        <dbReference type="Proteomes" id="UP000290900"/>
    </source>
</evidence>